<evidence type="ECO:0000313" key="1">
    <source>
        <dbReference type="EMBL" id="MBU3064922.1"/>
    </source>
</evidence>
<dbReference type="InterPro" id="IPR036689">
    <property type="entry name" value="ESAT-6-like_sf"/>
</dbReference>
<gene>
    <name evidence="1" type="ORF">KO481_25750</name>
</gene>
<dbReference type="RefSeq" id="WP_215920570.1">
    <property type="nucleotide sequence ID" value="NZ_JAHKNI010000009.1"/>
</dbReference>
<dbReference type="Proteomes" id="UP000733379">
    <property type="component" value="Unassembled WGS sequence"/>
</dbReference>
<sequence>MAQDMSLDHAAHAQATGHIVDHVAPKIHRAAADLETSVQAAGAGWKGEAKRSFDKFAANLHSAIQDLHASVNDMTDKLTHSNQNLGTTDVSNADLFGHAGNGLESAPLTNLR</sequence>
<reference evidence="1 2" key="1">
    <citation type="submission" date="2021-06" db="EMBL/GenBank/DDBJ databases">
        <title>Actinomycetes sequencing.</title>
        <authorList>
            <person name="Shan Q."/>
        </authorList>
    </citation>
    <scope>NUCLEOTIDE SEQUENCE [LARGE SCALE GENOMIC DNA]</scope>
    <source>
        <strain evidence="1 2">NEAU-G5</strain>
    </source>
</reference>
<comment type="caution">
    <text evidence="1">The sequence shown here is derived from an EMBL/GenBank/DDBJ whole genome shotgun (WGS) entry which is preliminary data.</text>
</comment>
<dbReference type="Pfam" id="PF06013">
    <property type="entry name" value="WXG100"/>
    <property type="match status" value="1"/>
</dbReference>
<dbReference type="Gene3D" id="1.10.287.1060">
    <property type="entry name" value="ESAT-6-like"/>
    <property type="match status" value="1"/>
</dbReference>
<name>A0ABS6B3N6_9NOCA</name>
<dbReference type="InterPro" id="IPR010310">
    <property type="entry name" value="T7SS_ESAT-6-like"/>
</dbReference>
<keyword evidence="2" id="KW-1185">Reference proteome</keyword>
<evidence type="ECO:0000313" key="2">
    <source>
        <dbReference type="Proteomes" id="UP000733379"/>
    </source>
</evidence>
<organism evidence="1 2">
    <name type="scientific">Nocardia albiluteola</name>
    <dbReference type="NCBI Taxonomy" id="2842303"/>
    <lineage>
        <taxon>Bacteria</taxon>
        <taxon>Bacillati</taxon>
        <taxon>Actinomycetota</taxon>
        <taxon>Actinomycetes</taxon>
        <taxon>Mycobacteriales</taxon>
        <taxon>Nocardiaceae</taxon>
        <taxon>Nocardia</taxon>
    </lineage>
</organism>
<proteinExistence type="predicted"/>
<dbReference type="EMBL" id="JAHKNI010000009">
    <property type="protein sequence ID" value="MBU3064922.1"/>
    <property type="molecule type" value="Genomic_DNA"/>
</dbReference>
<protein>
    <submittedName>
        <fullName evidence="1">WXG100 family type VII secretion target</fullName>
    </submittedName>
</protein>
<accession>A0ABS6B3N6</accession>
<dbReference type="SUPFAM" id="SSF140453">
    <property type="entry name" value="EsxAB dimer-like"/>
    <property type="match status" value="1"/>
</dbReference>